<gene>
    <name evidence="2" type="ORF">K8U61_15320</name>
</gene>
<dbReference type="InterPro" id="IPR003779">
    <property type="entry name" value="CMD-like"/>
</dbReference>
<dbReference type="PANTHER" id="PTHR33930:SF2">
    <property type="entry name" value="BLR3452 PROTEIN"/>
    <property type="match status" value="1"/>
</dbReference>
<evidence type="ECO:0000259" key="1">
    <source>
        <dbReference type="Pfam" id="PF02627"/>
    </source>
</evidence>
<proteinExistence type="predicted"/>
<name>A0ABS7UFX3_9ACTN</name>
<dbReference type="PANTHER" id="PTHR33930">
    <property type="entry name" value="ALKYL HYDROPEROXIDE REDUCTASE AHPD"/>
    <property type="match status" value="1"/>
</dbReference>
<comment type="caution">
    <text evidence="2">The sequence shown here is derived from an EMBL/GenBank/DDBJ whole genome shotgun (WGS) entry which is preliminary data.</text>
</comment>
<feature type="domain" description="Carboxymuconolactone decarboxylase-like" evidence="1">
    <location>
        <begin position="46"/>
        <end position="111"/>
    </location>
</feature>
<dbReference type="RefSeq" id="WP_224123909.1">
    <property type="nucleotide sequence ID" value="NZ_JAIQZJ010000008.1"/>
</dbReference>
<dbReference type="SUPFAM" id="SSF69118">
    <property type="entry name" value="AhpD-like"/>
    <property type="match status" value="1"/>
</dbReference>
<sequence>MREPSGEQPSQDQGDRSARIEEVRAKFVRERGFFAPPFEAIVQADPEFLDDYVELSSGPWRRGTLPAKVKEMVYVAVDASVTHQHAEGTAAHLRSALRLGATRAELVSVLELTSLLGLQSLELGVPLLVEACAPEAEPVPWLEALSSFDPDGAAAVRGWAAGVRERSPLDPAVIELVLLAANAATTHLHAAATRRHITAALAAGAPPAHVVEVLELVSVLGIHSATMAMPMLAEELDRSRLSPP</sequence>
<dbReference type="Pfam" id="PF02627">
    <property type="entry name" value="CMD"/>
    <property type="match status" value="2"/>
</dbReference>
<feature type="domain" description="Carboxymuconolactone decarboxylase-like" evidence="1">
    <location>
        <begin position="150"/>
        <end position="219"/>
    </location>
</feature>
<accession>A0ABS7UFX3</accession>
<organism evidence="2 3">
    <name type="scientific">Nocardioides mangrovi</name>
    <dbReference type="NCBI Taxonomy" id="2874580"/>
    <lineage>
        <taxon>Bacteria</taxon>
        <taxon>Bacillati</taxon>
        <taxon>Actinomycetota</taxon>
        <taxon>Actinomycetes</taxon>
        <taxon>Propionibacteriales</taxon>
        <taxon>Nocardioidaceae</taxon>
        <taxon>Nocardioides</taxon>
    </lineage>
</organism>
<evidence type="ECO:0000313" key="3">
    <source>
        <dbReference type="Proteomes" id="UP000780875"/>
    </source>
</evidence>
<dbReference type="InterPro" id="IPR029032">
    <property type="entry name" value="AhpD-like"/>
</dbReference>
<protein>
    <submittedName>
        <fullName evidence="2">Carboxymuconolactone decarboxylase family protein</fullName>
    </submittedName>
</protein>
<dbReference type="Proteomes" id="UP000780875">
    <property type="component" value="Unassembled WGS sequence"/>
</dbReference>
<evidence type="ECO:0000313" key="2">
    <source>
        <dbReference type="EMBL" id="MBZ5739543.1"/>
    </source>
</evidence>
<dbReference type="Gene3D" id="1.20.1290.10">
    <property type="entry name" value="AhpD-like"/>
    <property type="match status" value="2"/>
</dbReference>
<keyword evidence="3" id="KW-1185">Reference proteome</keyword>
<reference evidence="2 3" key="1">
    <citation type="submission" date="2021-09" db="EMBL/GenBank/DDBJ databases">
        <title>Whole genome sequence of Nocardioides sp. GBK3QG-3.</title>
        <authorList>
            <person name="Tuo L."/>
        </authorList>
    </citation>
    <scope>NUCLEOTIDE SEQUENCE [LARGE SCALE GENOMIC DNA]</scope>
    <source>
        <strain evidence="2 3">GBK3QG-3</strain>
    </source>
</reference>
<dbReference type="EMBL" id="JAIQZJ010000008">
    <property type="protein sequence ID" value="MBZ5739543.1"/>
    <property type="molecule type" value="Genomic_DNA"/>
</dbReference>